<dbReference type="AlphaFoldDB" id="A0A5C8KWL0"/>
<keyword evidence="2" id="KW-0802">TPR repeat</keyword>
<dbReference type="Proteomes" id="UP000321248">
    <property type="component" value="Unassembled WGS sequence"/>
</dbReference>
<feature type="transmembrane region" description="Helical" evidence="3">
    <location>
        <begin position="390"/>
        <end position="409"/>
    </location>
</feature>
<dbReference type="PANTHER" id="PTHR44227">
    <property type="match status" value="1"/>
</dbReference>
<dbReference type="GO" id="GO:0000030">
    <property type="term" value="F:mannosyltransferase activity"/>
    <property type="evidence" value="ECO:0007669"/>
    <property type="project" value="TreeGrafter"/>
</dbReference>
<proteinExistence type="predicted"/>
<accession>A0A5C8KWL0</accession>
<feature type="transmembrane region" description="Helical" evidence="3">
    <location>
        <begin position="308"/>
        <end position="327"/>
    </location>
</feature>
<feature type="transmembrane region" description="Helical" evidence="3">
    <location>
        <begin position="148"/>
        <end position="168"/>
    </location>
</feature>
<feature type="transmembrane region" description="Helical" evidence="3">
    <location>
        <begin position="180"/>
        <end position="196"/>
    </location>
</feature>
<dbReference type="RefSeq" id="WP_147890950.1">
    <property type="nucleotide sequence ID" value="NZ_VRTS01000002.1"/>
</dbReference>
<evidence type="ECO:0000256" key="3">
    <source>
        <dbReference type="SAM" id="Phobius"/>
    </source>
</evidence>
<feature type="transmembrane region" description="Helical" evidence="3">
    <location>
        <begin position="231"/>
        <end position="253"/>
    </location>
</feature>
<reference evidence="4 5" key="1">
    <citation type="submission" date="2019-08" db="EMBL/GenBank/DDBJ databases">
        <authorList>
            <person name="Karlyshev A.V."/>
        </authorList>
    </citation>
    <scope>NUCLEOTIDE SEQUENCE [LARGE SCALE GENOMIC DNA]</scope>
    <source>
        <strain evidence="4 5">Alg18-2.2</strain>
    </source>
</reference>
<feature type="transmembrane region" description="Helical" evidence="3">
    <location>
        <begin position="334"/>
        <end position="354"/>
    </location>
</feature>
<sequence>MKNPAWRRPLSVIALMLLVAAVFWPGLSGYFLFDDYPNIVSEQRIQIEELTLDGLLEATKAYGGALSRPIPTVSFAIDHLVWGMDPWGFKLTNLLIHLCNTLLVLALVLRLFQSAGAGRSKESYFVAAWFLALLWAAHPLQVSTVLYVVQRMEILAVTFMLAGLLAYLEGRARQLVGGRSWPWLLASCGLLLLAMLCKESAIQFPLYTLALELTLLRFRAASPTWQRAWRIGYIGLAVLAFLAAATIAIPHYAQPEVFAIRDFGAWERVLTQARVLPMYIGWTLFPQPHNLIFYYDTFQASRGILEPAITLAGLAFLVSLLTAAFLVRSTLPLASLGVFWFFASHVITSAPLPLELVFEHRNYFSILGVLIVAGELVRRLPFDPEASMRYVALGALAFGVLSITTIRSATWGDQLHLAMELVANNPNSSRASADLGEQYMHFSDNNPDSPFYSMAITEFERGAALPNASIVPEQGLILMAATSGREADAAWWDSLISKLETQTIGPQDFTTITGLLSYRNGGLEFDDDRFSEAYAILAERLNMPAAQYYAFAQHALQFTADSQLAHRLLAEAVDRAQHEPEIISLFISLLLERGFDYEATLVIEHARARGVNVEIIDQ</sequence>
<keyword evidence="3" id="KW-1133">Transmembrane helix</keyword>
<organism evidence="4 5">
    <name type="scientific">Alkalisalibacterium limincola</name>
    <dbReference type="NCBI Taxonomy" id="2699169"/>
    <lineage>
        <taxon>Bacteria</taxon>
        <taxon>Pseudomonadati</taxon>
        <taxon>Pseudomonadota</taxon>
        <taxon>Gammaproteobacteria</taxon>
        <taxon>Lysobacterales</taxon>
        <taxon>Lysobacteraceae</taxon>
        <taxon>Alkalisalibacterium</taxon>
    </lineage>
</organism>
<evidence type="ECO:0000256" key="1">
    <source>
        <dbReference type="ARBA" id="ARBA00022737"/>
    </source>
</evidence>
<dbReference type="InterPro" id="IPR052346">
    <property type="entry name" value="O-mannosyl-transferase_TMTC"/>
</dbReference>
<dbReference type="OrthoDB" id="8566379at2"/>
<dbReference type="GO" id="GO:0030968">
    <property type="term" value="P:endoplasmic reticulum unfolded protein response"/>
    <property type="evidence" value="ECO:0007669"/>
    <property type="project" value="TreeGrafter"/>
</dbReference>
<evidence type="ECO:0000313" key="5">
    <source>
        <dbReference type="Proteomes" id="UP000321248"/>
    </source>
</evidence>
<feature type="transmembrane region" description="Helical" evidence="3">
    <location>
        <begin position="94"/>
        <end position="112"/>
    </location>
</feature>
<dbReference type="PANTHER" id="PTHR44227:SF3">
    <property type="entry name" value="PROTEIN O-MANNOSYL-TRANSFERASE TMTC4"/>
    <property type="match status" value="1"/>
</dbReference>
<evidence type="ECO:0000256" key="2">
    <source>
        <dbReference type="ARBA" id="ARBA00022803"/>
    </source>
</evidence>
<comment type="caution">
    <text evidence="4">The sequence shown here is derived from an EMBL/GenBank/DDBJ whole genome shotgun (WGS) entry which is preliminary data.</text>
</comment>
<feature type="transmembrane region" description="Helical" evidence="3">
    <location>
        <begin position="124"/>
        <end position="142"/>
    </location>
</feature>
<feature type="transmembrane region" description="Helical" evidence="3">
    <location>
        <begin position="12"/>
        <end position="33"/>
    </location>
</feature>
<feature type="transmembrane region" description="Helical" evidence="3">
    <location>
        <begin position="360"/>
        <end position="378"/>
    </location>
</feature>
<keyword evidence="1" id="KW-0677">Repeat</keyword>
<keyword evidence="3" id="KW-0472">Membrane</keyword>
<keyword evidence="3" id="KW-0812">Transmembrane</keyword>
<dbReference type="GO" id="GO:0035269">
    <property type="term" value="P:protein O-linked glycosylation via mannose"/>
    <property type="evidence" value="ECO:0007669"/>
    <property type="project" value="TreeGrafter"/>
</dbReference>
<evidence type="ECO:0008006" key="6">
    <source>
        <dbReference type="Google" id="ProtNLM"/>
    </source>
</evidence>
<dbReference type="EMBL" id="VRTS01000002">
    <property type="protein sequence ID" value="TXK65030.1"/>
    <property type="molecule type" value="Genomic_DNA"/>
</dbReference>
<gene>
    <name evidence="4" type="ORF">FU658_04340</name>
</gene>
<name>A0A5C8KWL0_9GAMM</name>
<protein>
    <recommendedName>
        <fullName evidence="6">Tetratricopeptide repeat protein</fullName>
    </recommendedName>
</protein>
<evidence type="ECO:0000313" key="4">
    <source>
        <dbReference type="EMBL" id="TXK65030.1"/>
    </source>
</evidence>
<keyword evidence="5" id="KW-1185">Reference proteome</keyword>
<feature type="transmembrane region" description="Helical" evidence="3">
    <location>
        <begin position="202"/>
        <end position="219"/>
    </location>
</feature>